<evidence type="ECO:0000313" key="2">
    <source>
        <dbReference type="EMBL" id="MCZ3366863.1"/>
    </source>
</evidence>
<sequence>MSPNDRFSIAAGCIFLIIFIYTLYIKSYLYALGWLILSAALLLETYTPRKIGDMEILIIINEALPFIALGIFIYTLIYG</sequence>
<dbReference type="Proteomes" id="UP001074446">
    <property type="component" value="Unassembled WGS sequence"/>
</dbReference>
<dbReference type="RefSeq" id="WP_048080761.1">
    <property type="nucleotide sequence ID" value="NZ_JAPVER010000020.1"/>
</dbReference>
<gene>
    <name evidence="3" type="ORF">O3H35_15170</name>
    <name evidence="2" type="ORF">O3H54_13325</name>
</gene>
<keyword evidence="1" id="KW-1133">Transmembrane helix</keyword>
<keyword evidence="1" id="KW-0812">Transmembrane</keyword>
<feature type="transmembrane region" description="Helical" evidence="1">
    <location>
        <begin position="30"/>
        <end position="47"/>
    </location>
</feature>
<reference evidence="2" key="1">
    <citation type="submission" date="2022-12" db="EMBL/GenBank/DDBJ databases">
        <title>Reclassification of two methanogenic archaea species isolated from the Kolyma lowland permafrost.</title>
        <authorList>
            <person name="Trubitsyn V.E."/>
            <person name="Rivkina E.M."/>
            <person name="Shcherbakova V.A."/>
        </authorList>
    </citation>
    <scope>NUCLEOTIDE SEQUENCE</scope>
    <source>
        <strain evidence="2">M2</strain>
        <strain evidence="3">MK4</strain>
    </source>
</reference>
<organism evidence="2 4">
    <name type="scientific">Methanobacterium veterum</name>
    <dbReference type="NCBI Taxonomy" id="408577"/>
    <lineage>
        <taxon>Archaea</taxon>
        <taxon>Methanobacteriati</taxon>
        <taxon>Methanobacteriota</taxon>
        <taxon>Methanomada group</taxon>
        <taxon>Methanobacteria</taxon>
        <taxon>Methanobacteriales</taxon>
        <taxon>Methanobacteriaceae</taxon>
        <taxon>Methanobacterium</taxon>
    </lineage>
</organism>
<feature type="transmembrane region" description="Helical" evidence="1">
    <location>
        <begin position="56"/>
        <end position="77"/>
    </location>
</feature>
<dbReference type="EMBL" id="JAPVES010000030">
    <property type="protein sequence ID" value="MCZ3373990.1"/>
    <property type="molecule type" value="Genomic_DNA"/>
</dbReference>
<dbReference type="Proteomes" id="UP001068021">
    <property type="component" value="Unassembled WGS sequence"/>
</dbReference>
<evidence type="ECO:0000313" key="3">
    <source>
        <dbReference type="EMBL" id="MCZ3373990.1"/>
    </source>
</evidence>
<comment type="caution">
    <text evidence="2">The sequence shown here is derived from an EMBL/GenBank/DDBJ whole genome shotgun (WGS) entry which is preliminary data.</text>
</comment>
<keyword evidence="4" id="KW-1185">Reference proteome</keyword>
<protein>
    <submittedName>
        <fullName evidence="2">Uncharacterized protein</fullName>
    </submittedName>
</protein>
<evidence type="ECO:0000256" key="1">
    <source>
        <dbReference type="SAM" id="Phobius"/>
    </source>
</evidence>
<keyword evidence="1" id="KW-0472">Membrane</keyword>
<dbReference type="EMBL" id="JAPVER010000020">
    <property type="protein sequence ID" value="MCZ3366863.1"/>
    <property type="molecule type" value="Genomic_DNA"/>
</dbReference>
<feature type="transmembrane region" description="Helical" evidence="1">
    <location>
        <begin position="7"/>
        <end position="24"/>
    </location>
</feature>
<proteinExistence type="predicted"/>
<evidence type="ECO:0000313" key="4">
    <source>
        <dbReference type="Proteomes" id="UP001068021"/>
    </source>
</evidence>
<name>A0A9E5A0E8_9EURY</name>
<dbReference type="AlphaFoldDB" id="A0A9E5A0E8"/>
<accession>A0A9E5A0E8</accession>